<dbReference type="GO" id="GO:0008320">
    <property type="term" value="F:protein transmembrane transporter activity"/>
    <property type="evidence" value="ECO:0007669"/>
    <property type="project" value="UniProtKB-UniRule"/>
</dbReference>
<evidence type="ECO:0000256" key="7">
    <source>
        <dbReference type="ARBA" id="ARBA00023010"/>
    </source>
</evidence>
<reference evidence="10 11" key="1">
    <citation type="submission" date="2019-03" db="EMBL/GenBank/DDBJ databases">
        <title>Genomic Encyclopedia of Type Strains, Phase IV (KMG-IV): sequencing the most valuable type-strain genomes for metagenomic binning, comparative biology and taxonomic classification.</title>
        <authorList>
            <person name="Goeker M."/>
        </authorList>
    </citation>
    <scope>NUCLEOTIDE SEQUENCE [LARGE SCALE GENOMIC DNA]</scope>
    <source>
        <strain evidence="10 11">DSM 23802</strain>
    </source>
</reference>
<dbReference type="PANTHER" id="PTHR33910">
    <property type="entry name" value="PROTEIN TRANSLOCASE SUBUNIT SECE"/>
    <property type="match status" value="1"/>
</dbReference>
<dbReference type="AlphaFoldDB" id="A0A4R3KE35"/>
<keyword evidence="4 9" id="KW-0812">Transmembrane</keyword>
<dbReference type="PROSITE" id="PS01067">
    <property type="entry name" value="SECE_SEC61G"/>
    <property type="match status" value="1"/>
</dbReference>
<dbReference type="Proteomes" id="UP000295788">
    <property type="component" value="Unassembled WGS sequence"/>
</dbReference>
<dbReference type="InterPro" id="IPR005807">
    <property type="entry name" value="SecE_bac"/>
</dbReference>
<comment type="subunit">
    <text evidence="9">Component of the Sec protein translocase complex. Heterotrimer consisting of SecY, SecE and SecG subunits. The heterotrimers can form oligomers, although 1 heterotrimer is thought to be able to translocate proteins. Interacts with the ribosome. Interacts with SecDF, and other proteins may be involved. Interacts with SecA.</text>
</comment>
<organism evidence="10 11">
    <name type="scientific">Tepidibacillus fermentans</name>
    <dbReference type="NCBI Taxonomy" id="1281767"/>
    <lineage>
        <taxon>Bacteria</taxon>
        <taxon>Bacillati</taxon>
        <taxon>Bacillota</taxon>
        <taxon>Bacilli</taxon>
        <taxon>Bacillales</taxon>
        <taxon>Bacillaceae</taxon>
        <taxon>Tepidibacillus</taxon>
    </lineage>
</organism>
<dbReference type="InterPro" id="IPR038379">
    <property type="entry name" value="SecE_sf"/>
</dbReference>
<evidence type="ECO:0000313" key="11">
    <source>
        <dbReference type="Proteomes" id="UP000295788"/>
    </source>
</evidence>
<protein>
    <recommendedName>
        <fullName evidence="9">Protein translocase subunit SecE</fullName>
    </recommendedName>
</protein>
<keyword evidence="11" id="KW-1185">Reference proteome</keyword>
<evidence type="ECO:0000256" key="6">
    <source>
        <dbReference type="ARBA" id="ARBA00022989"/>
    </source>
</evidence>
<comment type="subcellular location">
    <subcellularLocation>
        <location evidence="9">Cell membrane</location>
        <topology evidence="9">Single-pass membrane protein</topology>
    </subcellularLocation>
    <subcellularLocation>
        <location evidence="1">Membrane</location>
    </subcellularLocation>
</comment>
<evidence type="ECO:0000256" key="1">
    <source>
        <dbReference type="ARBA" id="ARBA00004370"/>
    </source>
</evidence>
<dbReference type="NCBIfam" id="TIGR00964">
    <property type="entry name" value="secE_bact"/>
    <property type="match status" value="1"/>
</dbReference>
<dbReference type="Gene3D" id="1.20.5.1030">
    <property type="entry name" value="Preprotein translocase secy subunit"/>
    <property type="match status" value="1"/>
</dbReference>
<keyword evidence="6 9" id="KW-1133">Transmembrane helix</keyword>
<dbReference type="HAMAP" id="MF_00422">
    <property type="entry name" value="SecE"/>
    <property type="match status" value="1"/>
</dbReference>
<feature type="transmembrane region" description="Helical" evidence="9">
    <location>
        <begin position="39"/>
        <end position="60"/>
    </location>
</feature>
<dbReference type="Pfam" id="PF00584">
    <property type="entry name" value="SecE"/>
    <property type="match status" value="1"/>
</dbReference>
<evidence type="ECO:0000313" key="10">
    <source>
        <dbReference type="EMBL" id="TCS81564.1"/>
    </source>
</evidence>
<comment type="caution">
    <text evidence="10">The sequence shown here is derived from an EMBL/GenBank/DDBJ whole genome shotgun (WGS) entry which is preliminary data.</text>
</comment>
<proteinExistence type="inferred from homology"/>
<keyword evidence="3 9" id="KW-1003">Cell membrane</keyword>
<dbReference type="EMBL" id="SMAB01000012">
    <property type="protein sequence ID" value="TCS81564.1"/>
    <property type="molecule type" value="Genomic_DNA"/>
</dbReference>
<evidence type="ECO:0000256" key="4">
    <source>
        <dbReference type="ARBA" id="ARBA00022692"/>
    </source>
</evidence>
<dbReference type="GO" id="GO:0009306">
    <property type="term" value="P:protein secretion"/>
    <property type="evidence" value="ECO:0007669"/>
    <property type="project" value="UniProtKB-UniRule"/>
</dbReference>
<evidence type="ECO:0000256" key="5">
    <source>
        <dbReference type="ARBA" id="ARBA00022927"/>
    </source>
</evidence>
<name>A0A4R3KE35_9BACI</name>
<dbReference type="OrthoDB" id="9813233at2"/>
<evidence type="ECO:0000256" key="3">
    <source>
        <dbReference type="ARBA" id="ARBA00022475"/>
    </source>
</evidence>
<comment type="function">
    <text evidence="9">Essential subunit of the Sec protein translocation channel SecYEG. Clamps together the 2 halves of SecY. May contact the channel plug during translocation.</text>
</comment>
<keyword evidence="5 9" id="KW-0653">Protein transport</keyword>
<dbReference type="PANTHER" id="PTHR33910:SF1">
    <property type="entry name" value="PROTEIN TRANSLOCASE SUBUNIT SECE"/>
    <property type="match status" value="1"/>
</dbReference>
<gene>
    <name evidence="9" type="primary">secE</name>
    <name evidence="10" type="ORF">EDD72_11259</name>
</gene>
<dbReference type="GO" id="GO:0005886">
    <property type="term" value="C:plasma membrane"/>
    <property type="evidence" value="ECO:0007669"/>
    <property type="project" value="UniProtKB-SubCell"/>
</dbReference>
<dbReference type="GO" id="GO:0006605">
    <property type="term" value="P:protein targeting"/>
    <property type="evidence" value="ECO:0007669"/>
    <property type="project" value="UniProtKB-UniRule"/>
</dbReference>
<evidence type="ECO:0000256" key="9">
    <source>
        <dbReference type="HAMAP-Rule" id="MF_00422"/>
    </source>
</evidence>
<sequence length="75" mass="8455">MFLANVGTGLKKSFQSIRDFFKDSVRELKKVRWPSRKELISYTTVVITTVAFLTIFFVIIDLGISSILSLIGLGK</sequence>
<dbReference type="InterPro" id="IPR001901">
    <property type="entry name" value="Translocase_SecE/Sec61-g"/>
</dbReference>
<dbReference type="GO" id="GO:0065002">
    <property type="term" value="P:intracellular protein transmembrane transport"/>
    <property type="evidence" value="ECO:0007669"/>
    <property type="project" value="UniProtKB-UniRule"/>
</dbReference>
<keyword evidence="7 9" id="KW-0811">Translocation</keyword>
<evidence type="ECO:0000256" key="8">
    <source>
        <dbReference type="ARBA" id="ARBA00023136"/>
    </source>
</evidence>
<comment type="similarity">
    <text evidence="9">Belongs to the SecE/SEC61-gamma family.</text>
</comment>
<accession>A0A4R3KE35</accession>
<dbReference type="RefSeq" id="WP_132769264.1">
    <property type="nucleotide sequence ID" value="NZ_SMAB01000012.1"/>
</dbReference>
<keyword evidence="8 9" id="KW-0472">Membrane</keyword>
<evidence type="ECO:0000256" key="2">
    <source>
        <dbReference type="ARBA" id="ARBA00022448"/>
    </source>
</evidence>
<dbReference type="GO" id="GO:0043952">
    <property type="term" value="P:protein transport by the Sec complex"/>
    <property type="evidence" value="ECO:0007669"/>
    <property type="project" value="UniProtKB-UniRule"/>
</dbReference>
<keyword evidence="2 9" id="KW-0813">Transport</keyword>